<protein>
    <submittedName>
        <fullName evidence="1">Uncharacterized protein</fullName>
    </submittedName>
</protein>
<dbReference type="EMBL" id="MTBC01000007">
    <property type="protein sequence ID" value="OQD42365.1"/>
    <property type="molecule type" value="Genomic_DNA"/>
</dbReference>
<keyword evidence="2" id="KW-1185">Reference proteome</keyword>
<evidence type="ECO:0000313" key="1">
    <source>
        <dbReference type="EMBL" id="OQD42365.1"/>
    </source>
</evidence>
<dbReference type="Proteomes" id="UP000191680">
    <property type="component" value="Unassembled WGS sequence"/>
</dbReference>
<dbReference type="RefSeq" id="WP_010520084.1">
    <property type="nucleotide sequence ID" value="NZ_AFOE01000059.1"/>
</dbReference>
<comment type="caution">
    <text evidence="1">The sequence shown here is derived from an EMBL/GenBank/DDBJ whole genome shotgun (WGS) entry which is preliminary data.</text>
</comment>
<proteinExistence type="predicted"/>
<evidence type="ECO:0000313" key="2">
    <source>
        <dbReference type="Proteomes" id="UP000191680"/>
    </source>
</evidence>
<gene>
    <name evidence="1" type="ORF">BUL40_11405</name>
</gene>
<organism evidence="1 2">
    <name type="scientific">Croceivirga radicis</name>
    <dbReference type="NCBI Taxonomy" id="1929488"/>
    <lineage>
        <taxon>Bacteria</taxon>
        <taxon>Pseudomonadati</taxon>
        <taxon>Bacteroidota</taxon>
        <taxon>Flavobacteriia</taxon>
        <taxon>Flavobacteriales</taxon>
        <taxon>Flavobacteriaceae</taxon>
        <taxon>Croceivirga</taxon>
    </lineage>
</organism>
<accession>A0A1V6LQ91</accession>
<dbReference type="AlphaFoldDB" id="A0A1V6LQ91"/>
<reference evidence="1 2" key="1">
    <citation type="submission" date="2016-12" db="EMBL/GenBank/DDBJ databases">
        <authorList>
            <person name="Song W.-J."/>
            <person name="Kurnit D.M."/>
        </authorList>
    </citation>
    <scope>NUCLEOTIDE SEQUENCE [LARGE SCALE GENOMIC DNA]</scope>
    <source>
        <strain evidence="1 2">HSG9</strain>
    </source>
</reference>
<sequence>MKTVITLILVLFTAVAFGQEEKKVKTTVAPINSTAITINKTIKTKNQVTIIYKDKNYLVKKALKFELKKIETKMV</sequence>
<name>A0A1V6LQ91_9FLAO</name>